<reference evidence="1 2" key="1">
    <citation type="submission" date="2018-07" db="EMBL/GenBank/DDBJ databases">
        <title>Genome sequencing of rice bacterial endophytes.</title>
        <authorList>
            <person name="Venturi V."/>
        </authorList>
    </citation>
    <scope>NUCLEOTIDE SEQUENCE [LARGE SCALE GENOMIC DNA]</scope>
    <source>
        <strain evidence="1 2">AG1002</strain>
    </source>
</reference>
<dbReference type="Proteomes" id="UP000256988">
    <property type="component" value="Unassembled WGS sequence"/>
</dbReference>
<name>A0A3D9EVC3_ECTOL</name>
<protein>
    <recommendedName>
        <fullName evidence="3">Phage protein</fullName>
    </recommendedName>
</protein>
<dbReference type="AlphaFoldDB" id="A0A3D9EVC3"/>
<evidence type="ECO:0000313" key="2">
    <source>
        <dbReference type="Proteomes" id="UP000256988"/>
    </source>
</evidence>
<accession>A0A3D9EVC3</accession>
<gene>
    <name evidence="1" type="ORF">DFO60_1493</name>
</gene>
<comment type="caution">
    <text evidence="1">The sequence shown here is derived from an EMBL/GenBank/DDBJ whole genome shotgun (WGS) entry which is preliminary data.</text>
</comment>
<dbReference type="EMBL" id="QRDL01000002">
    <property type="protein sequence ID" value="RED06987.1"/>
    <property type="molecule type" value="Genomic_DNA"/>
</dbReference>
<evidence type="ECO:0000313" key="1">
    <source>
        <dbReference type="EMBL" id="RED06987.1"/>
    </source>
</evidence>
<organism evidence="1 2">
    <name type="scientific">Ectopseudomonas oleovorans</name>
    <name type="common">Pseudomonas oleovorans</name>
    <dbReference type="NCBI Taxonomy" id="301"/>
    <lineage>
        <taxon>Bacteria</taxon>
        <taxon>Pseudomonadati</taxon>
        <taxon>Pseudomonadota</taxon>
        <taxon>Gammaproteobacteria</taxon>
        <taxon>Pseudomonadales</taxon>
        <taxon>Pseudomonadaceae</taxon>
        <taxon>Ectopseudomonas</taxon>
    </lineage>
</organism>
<dbReference type="RefSeq" id="WP_115945629.1">
    <property type="nucleotide sequence ID" value="NZ_QRDL01000002.1"/>
</dbReference>
<proteinExistence type="predicted"/>
<sequence length="129" mass="13783">MPDIHDRGRALAIRMLAPRSKGGKGLNLTLTKPGQKAYDPATSTVTTAPQAFTGSGLRESYKQTDIDGTLIRQGDVKLLVSPVQADGTDLPEPVTGDQIRFDGKVLKVISVEPWNYAGVACGYEVQGRA</sequence>
<evidence type="ECO:0008006" key="3">
    <source>
        <dbReference type="Google" id="ProtNLM"/>
    </source>
</evidence>